<feature type="region of interest" description="Disordered" evidence="1">
    <location>
        <begin position="249"/>
        <end position="289"/>
    </location>
</feature>
<sequence length="396" mass="42702">MLVAGAAVIAAGYLGACSSPDPQAIDYKTSRSLLAPSKKSTAPSLAAPPDLMMEPRTRADAPVDGDASVTGYQTSTGTPATPTTVLPPTPGLALQVDGSQRWLVVSGSRFSRDQLWSRLRVFWQEQGFFLTEDSESRGIMQTDWQQSRAALNQGLIRDTLSMAVDNSYVSAERNRYRTRLQAGPNGTTYVFISQQGLHEVLTGSANDSTQWQSRPNDPGLEAEYLGRLQRALAQGPSTPAVGPEAVAQAKANAAKKTAPPPSPIMEDRPQPNATPMLPAGASPAPDGALDLSEDYDHAWARVGRALDRGNFTVDTRDKSRGLYEIRYADPNDLGTAAQGFWNQVFHGKKEKVATTYHINVKALTETQTRVAIVDNNGQVVSTPLAQRIMHLVVGDM</sequence>
<feature type="region of interest" description="Disordered" evidence="1">
    <location>
        <begin position="36"/>
        <end position="85"/>
    </location>
</feature>
<organism evidence="2 3">
    <name type="scientific">Robbsia andropogonis</name>
    <dbReference type="NCBI Taxonomy" id="28092"/>
    <lineage>
        <taxon>Bacteria</taxon>
        <taxon>Pseudomonadati</taxon>
        <taxon>Pseudomonadota</taxon>
        <taxon>Betaproteobacteria</taxon>
        <taxon>Burkholderiales</taxon>
        <taxon>Burkholderiaceae</taxon>
        <taxon>Robbsia</taxon>
    </lineage>
</organism>
<dbReference type="InterPro" id="IPR042268">
    <property type="entry name" value="BamC_C"/>
</dbReference>
<feature type="compositionally biased region" description="Low complexity" evidence="1">
    <location>
        <begin position="74"/>
        <end position="84"/>
    </location>
</feature>
<dbReference type="PATRIC" id="fig|28092.6.peg.1814"/>
<evidence type="ECO:0000256" key="1">
    <source>
        <dbReference type="SAM" id="MobiDB-lite"/>
    </source>
</evidence>
<keyword evidence="3" id="KW-1185">Reference proteome</keyword>
<proteinExistence type="predicted"/>
<dbReference type="Pfam" id="PF06804">
    <property type="entry name" value="Lipoprotein_18"/>
    <property type="match status" value="2"/>
</dbReference>
<dbReference type="Proteomes" id="UP000033618">
    <property type="component" value="Unassembled WGS sequence"/>
</dbReference>
<accession>A0A0F5K258</accession>
<name>A0A0F5K258_9BURK</name>
<dbReference type="Gene3D" id="3.30.310.170">
    <property type="entry name" value="Outer membrane protein assembly factor BamC"/>
    <property type="match status" value="1"/>
</dbReference>
<reference evidence="2 3" key="1">
    <citation type="submission" date="2015-03" db="EMBL/GenBank/DDBJ databases">
        <title>Draft Genome Sequence of Burkholderia andropogonis type strain ICMP2807, isolated from Sorghum bicolor.</title>
        <authorList>
            <person name="Lopes-Santos L."/>
            <person name="Castro D.B."/>
            <person name="Ottoboni L.M."/>
            <person name="Park D."/>
            <person name="Weirc B.S."/>
            <person name="Destefano S.A."/>
        </authorList>
    </citation>
    <scope>NUCLEOTIDE SEQUENCE [LARGE SCALE GENOMIC DNA]</scope>
    <source>
        <strain evidence="2 3">ICMP2807</strain>
    </source>
</reference>
<evidence type="ECO:0000313" key="2">
    <source>
        <dbReference type="EMBL" id="KKB63974.1"/>
    </source>
</evidence>
<protein>
    <recommendedName>
        <fullName evidence="4">NlpB/DapX lipoprotein domain protein</fullName>
    </recommendedName>
</protein>
<dbReference type="STRING" id="28092.WM40_07655"/>
<dbReference type="AlphaFoldDB" id="A0A0F5K258"/>
<gene>
    <name evidence="2" type="ORF">WM40_07655</name>
</gene>
<dbReference type="InterPro" id="IPR010653">
    <property type="entry name" value="NlpB/DapX"/>
</dbReference>
<evidence type="ECO:0000313" key="3">
    <source>
        <dbReference type="Proteomes" id="UP000033618"/>
    </source>
</evidence>
<dbReference type="EMBL" id="LAQU01000006">
    <property type="protein sequence ID" value="KKB63974.1"/>
    <property type="molecule type" value="Genomic_DNA"/>
</dbReference>
<comment type="caution">
    <text evidence="2">The sequence shown here is derived from an EMBL/GenBank/DDBJ whole genome shotgun (WGS) entry which is preliminary data.</text>
</comment>
<evidence type="ECO:0008006" key="4">
    <source>
        <dbReference type="Google" id="ProtNLM"/>
    </source>
</evidence>